<comment type="caution">
    <text evidence="1">The sequence shown here is derived from an EMBL/GenBank/DDBJ whole genome shotgun (WGS) entry which is preliminary data.</text>
</comment>
<dbReference type="RefSeq" id="WP_096573091.1">
    <property type="nucleotide sequence ID" value="NZ_BJCE01000017.1"/>
</dbReference>
<name>A0A479ZW54_9CYAN</name>
<accession>A0A479ZW54</accession>
<dbReference type="AlphaFoldDB" id="A0A479ZW54"/>
<dbReference type="Proteomes" id="UP000300142">
    <property type="component" value="Unassembled WGS sequence"/>
</dbReference>
<dbReference type="EMBL" id="BJCE01000017">
    <property type="protein sequence ID" value="GCL35753.1"/>
    <property type="molecule type" value="Genomic_DNA"/>
</dbReference>
<keyword evidence="2" id="KW-1185">Reference proteome</keyword>
<proteinExistence type="predicted"/>
<reference evidence="2" key="1">
    <citation type="submission" date="2019-02" db="EMBL/GenBank/DDBJ databases">
        <title>Draft genome sequence of Sphaerospermopsis reniformis NIES-1949.</title>
        <authorList>
            <person name="Yamaguchi H."/>
            <person name="Suzuki S."/>
            <person name="Kawachi M."/>
        </authorList>
    </citation>
    <scope>NUCLEOTIDE SEQUENCE [LARGE SCALE GENOMIC DNA]</scope>
    <source>
        <strain evidence="2">NIES-1949</strain>
    </source>
</reference>
<sequence>MTTTIAPKPNQHYRLSLAKAIQDYKDGIITATGLVYYAVGIFRAPGQKLRIKDVEVFCEKICISVSTFYKAISKLKEQGRIDWLEINSRENMEFIVRDNLKSQLGGLTKVTTPAGRIDLLTDTEIIEVKRVKDWKAGLGQVLIYSGFYPEHQKRLHLFGTAEYEQQIPNIAASCVAFDVLVTFDQVTFAELGS</sequence>
<evidence type="ECO:0000313" key="1">
    <source>
        <dbReference type="EMBL" id="GCL35753.1"/>
    </source>
</evidence>
<evidence type="ECO:0000313" key="2">
    <source>
        <dbReference type="Proteomes" id="UP000300142"/>
    </source>
</evidence>
<organism evidence="1 2">
    <name type="scientific">Sphaerospermopsis reniformis</name>
    <dbReference type="NCBI Taxonomy" id="531300"/>
    <lineage>
        <taxon>Bacteria</taxon>
        <taxon>Bacillati</taxon>
        <taxon>Cyanobacteriota</taxon>
        <taxon>Cyanophyceae</taxon>
        <taxon>Nostocales</taxon>
        <taxon>Aphanizomenonaceae</taxon>
        <taxon>Sphaerospermopsis</taxon>
    </lineage>
</organism>
<gene>
    <name evidence="1" type="ORF">SR1949_08510</name>
</gene>
<protein>
    <submittedName>
        <fullName evidence="1">Uncharacterized protein</fullName>
    </submittedName>
</protein>